<keyword evidence="3" id="KW-1185">Reference proteome</keyword>
<dbReference type="PATRIC" id="fig|188932.3.peg.3864"/>
<reference evidence="2 3" key="1">
    <citation type="submission" date="2016-03" db="EMBL/GenBank/DDBJ databases">
        <title>Complete genome sequence of Pedobacter cryoconitis PAMC 27485.</title>
        <authorList>
            <person name="Lee J."/>
            <person name="Kim O.-S."/>
        </authorList>
    </citation>
    <scope>NUCLEOTIDE SEQUENCE [LARGE SCALE GENOMIC DNA]</scope>
    <source>
        <strain evidence="2 3">PAMC 27485</strain>
    </source>
</reference>
<dbReference type="KEGG" id="pcm:AY601_3719"/>
<evidence type="ECO:0000256" key="1">
    <source>
        <dbReference type="SAM" id="Phobius"/>
    </source>
</evidence>
<keyword evidence="1" id="KW-0472">Membrane</keyword>
<evidence type="ECO:0000313" key="3">
    <source>
        <dbReference type="Proteomes" id="UP000071561"/>
    </source>
</evidence>
<dbReference type="OrthoDB" id="9946314at2"/>
<protein>
    <submittedName>
        <fullName evidence="2">Uncharacterized protein</fullName>
    </submittedName>
</protein>
<dbReference type="RefSeq" id="WP_068403724.1">
    <property type="nucleotide sequence ID" value="NZ_CP014504.1"/>
</dbReference>
<feature type="transmembrane region" description="Helical" evidence="1">
    <location>
        <begin position="83"/>
        <end position="103"/>
    </location>
</feature>
<name>A0A127VHD6_9SPHI</name>
<accession>A0A127VHD6</accession>
<keyword evidence="1" id="KW-1133">Transmembrane helix</keyword>
<gene>
    <name evidence="2" type="ORF">AY601_3719</name>
</gene>
<keyword evidence="1" id="KW-0812">Transmembrane</keyword>
<sequence>MISIPVIIFLIVFLIGCAIAYPYVFKGADQPAMATRDVLKLNAILIVVGIAAALWFSSVAETILIGLYLVVCVLIAIASRRWIWLVGVAIVLIPSIIIWWLFISNLAGGRV</sequence>
<dbReference type="AlphaFoldDB" id="A0A127VHD6"/>
<dbReference type="Proteomes" id="UP000071561">
    <property type="component" value="Chromosome"/>
</dbReference>
<evidence type="ECO:0000313" key="2">
    <source>
        <dbReference type="EMBL" id="AMQ00581.1"/>
    </source>
</evidence>
<dbReference type="EMBL" id="CP014504">
    <property type="protein sequence ID" value="AMQ00581.1"/>
    <property type="molecule type" value="Genomic_DNA"/>
</dbReference>
<feature type="transmembrane region" description="Helical" evidence="1">
    <location>
        <begin position="62"/>
        <end position="78"/>
    </location>
</feature>
<organism evidence="2 3">
    <name type="scientific">Pedobacter cryoconitis</name>
    <dbReference type="NCBI Taxonomy" id="188932"/>
    <lineage>
        <taxon>Bacteria</taxon>
        <taxon>Pseudomonadati</taxon>
        <taxon>Bacteroidota</taxon>
        <taxon>Sphingobacteriia</taxon>
        <taxon>Sphingobacteriales</taxon>
        <taxon>Sphingobacteriaceae</taxon>
        <taxon>Pedobacter</taxon>
    </lineage>
</organism>
<feature type="transmembrane region" description="Helical" evidence="1">
    <location>
        <begin position="6"/>
        <end position="25"/>
    </location>
</feature>
<proteinExistence type="predicted"/>